<evidence type="ECO:0000256" key="7">
    <source>
        <dbReference type="ARBA" id="ARBA00023157"/>
    </source>
</evidence>
<organism evidence="9 10">
    <name type="scientific">Polyodon spathula</name>
    <name type="common">North American paddlefish</name>
    <name type="synonym">Squalus spathula</name>
    <dbReference type="NCBI Taxonomy" id="7913"/>
    <lineage>
        <taxon>Eukaryota</taxon>
        <taxon>Metazoa</taxon>
        <taxon>Chordata</taxon>
        <taxon>Craniata</taxon>
        <taxon>Vertebrata</taxon>
        <taxon>Euteleostomi</taxon>
        <taxon>Actinopterygii</taxon>
        <taxon>Chondrostei</taxon>
        <taxon>Acipenseriformes</taxon>
        <taxon>Polyodontidae</taxon>
        <taxon>Polyodon</taxon>
    </lineage>
</organism>
<keyword evidence="7" id="KW-1015">Disulfide bond</keyword>
<evidence type="ECO:0000256" key="5">
    <source>
        <dbReference type="ARBA" id="ARBA00022702"/>
    </source>
</evidence>
<dbReference type="EMBL" id="JAAWVQ010040928">
    <property type="protein sequence ID" value="MBN3274540.1"/>
    <property type="molecule type" value="Genomic_DNA"/>
</dbReference>
<protein>
    <recommendedName>
        <fullName evidence="3">Meteorin-like protein</fullName>
    </recommendedName>
</protein>
<dbReference type="PANTHER" id="PTHR28593:SF1">
    <property type="entry name" value="METEORIN-LIKE PROTEIN"/>
    <property type="match status" value="1"/>
</dbReference>
<evidence type="ECO:0000256" key="2">
    <source>
        <dbReference type="ARBA" id="ARBA00005669"/>
    </source>
</evidence>
<proteinExistence type="inferred from homology"/>
<feature type="non-terminal residue" evidence="9">
    <location>
        <position position="1"/>
    </location>
</feature>
<dbReference type="Proteomes" id="UP001166093">
    <property type="component" value="Unassembled WGS sequence"/>
</dbReference>
<evidence type="ECO:0000313" key="9">
    <source>
        <dbReference type="EMBL" id="MBN3274540.1"/>
    </source>
</evidence>
<evidence type="ECO:0000256" key="4">
    <source>
        <dbReference type="ARBA" id="ARBA00022525"/>
    </source>
</evidence>
<dbReference type="PANTHER" id="PTHR28593">
    <property type="entry name" value="METEORIN-LIKE PROTEIN"/>
    <property type="match status" value="1"/>
</dbReference>
<evidence type="ECO:0000256" key="6">
    <source>
        <dbReference type="ARBA" id="ARBA00022729"/>
    </source>
</evidence>
<dbReference type="InterPro" id="IPR051998">
    <property type="entry name" value="Meteorin-like"/>
</dbReference>
<evidence type="ECO:0000313" key="10">
    <source>
        <dbReference type="Proteomes" id="UP001166093"/>
    </source>
</evidence>
<name>A0ABS2XJT2_POLSP</name>
<keyword evidence="5" id="KW-0372">Hormone</keyword>
<keyword evidence="10" id="KW-1185">Reference proteome</keyword>
<comment type="caution">
    <text evidence="9">The sequence shown here is derived from an EMBL/GenBank/DDBJ whole genome shotgun (WGS) entry which is preliminary data.</text>
</comment>
<evidence type="ECO:0000256" key="8">
    <source>
        <dbReference type="SAM" id="SignalP"/>
    </source>
</evidence>
<sequence length="288" mass="31830">MLTPFLTDLIAVLLLCRVASSQYSSDQCSWRGSGLTHESHTRDVEQVYLRCSEGNLEWLYPTGALIVNLRPNTLTAAYKYLTVCIKPLKDSKGANIYLEKSGDLKLLIQEQDHSPNQVYCYGIDEGSLRTAVCIQCLCVPFPSDVVPAVGVKCLPAEGIEGDTAPCRPCSDTEILLAVCTSDFVARGTIRGVTHDSELQESTIGVSVSKLYRQKSKIFRATGMSRRWLGQIRTPLECGVNPGNGDFLFMGSMHFGEARLGCAPRFKDFQRIYKEAKDKGQNPCEIDTD</sequence>
<feature type="signal peptide" evidence="8">
    <location>
        <begin position="1"/>
        <end position="21"/>
    </location>
</feature>
<keyword evidence="4" id="KW-0964">Secreted</keyword>
<feature type="chain" id="PRO_5047015056" description="Meteorin-like protein" evidence="8">
    <location>
        <begin position="22"/>
        <end position="288"/>
    </location>
</feature>
<comment type="subcellular location">
    <subcellularLocation>
        <location evidence="1">Secreted</location>
    </subcellularLocation>
</comment>
<feature type="non-terminal residue" evidence="9">
    <location>
        <position position="288"/>
    </location>
</feature>
<evidence type="ECO:0000256" key="3">
    <source>
        <dbReference type="ARBA" id="ARBA00016272"/>
    </source>
</evidence>
<reference evidence="9" key="1">
    <citation type="journal article" date="2021" name="Cell">
        <title>Tracing the genetic footprints of vertebrate landing in non-teleost ray-finned fishes.</title>
        <authorList>
            <person name="Bi X."/>
            <person name="Wang K."/>
            <person name="Yang L."/>
            <person name="Pan H."/>
            <person name="Jiang H."/>
            <person name="Wei Q."/>
            <person name="Fang M."/>
            <person name="Yu H."/>
            <person name="Zhu C."/>
            <person name="Cai Y."/>
            <person name="He Y."/>
            <person name="Gan X."/>
            <person name="Zeng H."/>
            <person name="Yu D."/>
            <person name="Zhu Y."/>
            <person name="Jiang H."/>
            <person name="Qiu Q."/>
            <person name="Yang H."/>
            <person name="Zhang Y.E."/>
            <person name="Wang W."/>
            <person name="Zhu M."/>
            <person name="He S."/>
            <person name="Zhang G."/>
        </authorList>
    </citation>
    <scope>NUCLEOTIDE SEQUENCE</scope>
    <source>
        <strain evidence="9">Pddl_001</strain>
    </source>
</reference>
<comment type="similarity">
    <text evidence="2">Belongs to the meteorin family.</text>
</comment>
<keyword evidence="6 8" id="KW-0732">Signal</keyword>
<evidence type="ECO:0000256" key="1">
    <source>
        <dbReference type="ARBA" id="ARBA00004613"/>
    </source>
</evidence>
<gene>
    <name evidence="9" type="primary">Metrnl_3</name>
    <name evidence="9" type="ORF">GTO93_0000937</name>
</gene>
<accession>A0ABS2XJT2</accession>